<sequence>MPASKWKPNSCCGINNLFAHSETFYSLVLYVSPSSTNSKGSRKGSLRINAFKSNKGPKRKPDGERTWLMGKSIKALALKGSYTILETDPKALRVVVPMYKETASYYHMCEKVPVNCREVINISMKIMLKNKTLRHTHSWTKITTLAGKLDSFYKKSANYSLKDLSAVKIDTKKTKGESLGSNGMLSFLGVHAVPTLAEILAMSSNVRLLAWPDQATCEFSELDLQPDSKYTKDKKGDKLFHWYDYLDDELFISNRVLPVNELLSTCRHPTYLNATNVAFAAVQKSFYQEATEKRAFRKETRCKQRVQYGLSDYDSSDRDSSAHESEEEIESGSASDVEAGESDRHCEAQE</sequence>
<feature type="compositionally biased region" description="Basic and acidic residues" evidence="1">
    <location>
        <begin position="315"/>
        <end position="324"/>
    </location>
</feature>
<dbReference type="GeneID" id="25284801"/>
<evidence type="ECO:0000256" key="1">
    <source>
        <dbReference type="SAM" id="MobiDB-lite"/>
    </source>
</evidence>
<dbReference type="VEuPathDB" id="FungiDB:A1O9_09893"/>
<dbReference type="OrthoDB" id="4158466at2759"/>
<organism evidence="2 3">
    <name type="scientific">Exophiala aquamarina CBS 119918</name>
    <dbReference type="NCBI Taxonomy" id="1182545"/>
    <lineage>
        <taxon>Eukaryota</taxon>
        <taxon>Fungi</taxon>
        <taxon>Dikarya</taxon>
        <taxon>Ascomycota</taxon>
        <taxon>Pezizomycotina</taxon>
        <taxon>Eurotiomycetes</taxon>
        <taxon>Chaetothyriomycetidae</taxon>
        <taxon>Chaetothyriales</taxon>
        <taxon>Herpotrichiellaceae</taxon>
        <taxon>Exophiala</taxon>
    </lineage>
</organism>
<dbReference type="AlphaFoldDB" id="A0A072P4A4"/>
<accession>A0A072P4A4</accession>
<keyword evidence="3" id="KW-1185">Reference proteome</keyword>
<evidence type="ECO:0000313" key="2">
    <source>
        <dbReference type="EMBL" id="KEF54098.1"/>
    </source>
</evidence>
<proteinExistence type="predicted"/>
<dbReference type="RefSeq" id="XP_013256688.1">
    <property type="nucleotide sequence ID" value="XM_013401234.1"/>
</dbReference>
<name>A0A072P4A4_9EURO</name>
<dbReference type="EMBL" id="AMGV01000011">
    <property type="protein sequence ID" value="KEF54098.1"/>
    <property type="molecule type" value="Genomic_DNA"/>
</dbReference>
<dbReference type="HOGENOM" id="CLU_792342_0_0_1"/>
<evidence type="ECO:0000313" key="3">
    <source>
        <dbReference type="Proteomes" id="UP000027920"/>
    </source>
</evidence>
<dbReference type="Proteomes" id="UP000027920">
    <property type="component" value="Unassembled WGS sequence"/>
</dbReference>
<reference evidence="2 3" key="1">
    <citation type="submission" date="2013-03" db="EMBL/GenBank/DDBJ databases">
        <title>The Genome Sequence of Exophiala aquamarina CBS 119918.</title>
        <authorList>
            <consortium name="The Broad Institute Genomics Platform"/>
            <person name="Cuomo C."/>
            <person name="de Hoog S."/>
            <person name="Gorbushina A."/>
            <person name="Walker B."/>
            <person name="Young S.K."/>
            <person name="Zeng Q."/>
            <person name="Gargeya S."/>
            <person name="Fitzgerald M."/>
            <person name="Haas B."/>
            <person name="Abouelleil A."/>
            <person name="Allen A.W."/>
            <person name="Alvarado L."/>
            <person name="Arachchi H.M."/>
            <person name="Berlin A.M."/>
            <person name="Chapman S.B."/>
            <person name="Gainer-Dewar J."/>
            <person name="Goldberg J."/>
            <person name="Griggs A."/>
            <person name="Gujja S."/>
            <person name="Hansen M."/>
            <person name="Howarth C."/>
            <person name="Imamovic A."/>
            <person name="Ireland A."/>
            <person name="Larimer J."/>
            <person name="McCowan C."/>
            <person name="Murphy C."/>
            <person name="Pearson M."/>
            <person name="Poon T.W."/>
            <person name="Priest M."/>
            <person name="Roberts A."/>
            <person name="Saif S."/>
            <person name="Shea T."/>
            <person name="Sisk P."/>
            <person name="Sykes S."/>
            <person name="Wortman J."/>
            <person name="Nusbaum C."/>
            <person name="Birren B."/>
        </authorList>
    </citation>
    <scope>NUCLEOTIDE SEQUENCE [LARGE SCALE GENOMIC DNA]</scope>
    <source>
        <strain evidence="2 3">CBS 119918</strain>
    </source>
</reference>
<feature type="region of interest" description="Disordered" evidence="1">
    <location>
        <begin position="311"/>
        <end position="350"/>
    </location>
</feature>
<comment type="caution">
    <text evidence="2">The sequence shown here is derived from an EMBL/GenBank/DDBJ whole genome shotgun (WGS) entry which is preliminary data.</text>
</comment>
<gene>
    <name evidence="2" type="ORF">A1O9_09893</name>
</gene>
<feature type="compositionally biased region" description="Basic and acidic residues" evidence="1">
    <location>
        <begin position="341"/>
        <end position="350"/>
    </location>
</feature>
<protein>
    <submittedName>
        <fullName evidence="2">Uncharacterized protein</fullName>
    </submittedName>
</protein>